<dbReference type="eggNOG" id="ENOG502RAXY">
    <property type="taxonomic scope" value="Eukaryota"/>
</dbReference>
<gene>
    <name evidence="2" type="ORF">CRE_24439</name>
</gene>
<organism evidence="3">
    <name type="scientific">Caenorhabditis remanei</name>
    <name type="common">Caenorhabditis vulgaris</name>
    <dbReference type="NCBI Taxonomy" id="31234"/>
    <lineage>
        <taxon>Eukaryota</taxon>
        <taxon>Metazoa</taxon>
        <taxon>Ecdysozoa</taxon>
        <taxon>Nematoda</taxon>
        <taxon>Chromadorea</taxon>
        <taxon>Rhabditida</taxon>
        <taxon>Rhabditina</taxon>
        <taxon>Rhabditomorpha</taxon>
        <taxon>Rhabditoidea</taxon>
        <taxon>Rhabditidae</taxon>
        <taxon>Peloderinae</taxon>
        <taxon>Caenorhabditis</taxon>
    </lineage>
</organism>
<feature type="domain" description="F-box" evidence="1">
    <location>
        <begin position="357"/>
        <end position="406"/>
    </location>
</feature>
<dbReference type="Pfam" id="PF07735">
    <property type="entry name" value="FBA_2"/>
    <property type="match status" value="1"/>
</dbReference>
<dbReference type="EMBL" id="DS268442">
    <property type="protein sequence ID" value="EFP01232.1"/>
    <property type="molecule type" value="Genomic_DNA"/>
</dbReference>
<dbReference type="HOGENOM" id="CLU_028840_1_1_1"/>
<dbReference type="InterPro" id="IPR053222">
    <property type="entry name" value="Zygotic_Embryogenesis-Asso"/>
</dbReference>
<sequence length="727" mass="84235">MTLPLINLPSNVIRLVTQMMTSTELYNLWSINKKTKEVVKPLYPKNTHVQRILNDELILMQMISQMGYTLETLWIRLDPERITFTPPPAMVTSRFSLFKLPDKAIRQVIQLMDYDELIFLSLLSKRATGIVESLNVKSTLVSVIITSGIAVYISLGTEDYMKLEFFNDDKSHLPNGMWLMVNSYSDAVESWRIEGLCIKKWLDHIKTIFHFSEIDYFNFGEDSITFDIDVIRDIFDSYSGLRAPFLPDCYRAPYSIISSAAEMTTPFPLINLPSVAIRLVTQMMTSNELFSLWSLSKKTKKVVKPLYSRNTHVQRISNNDDLILFKMLPRQVYIEEDLNGLPETLTFTSPPPMVTSRISLFNLPDKAIRHVIQFMDYDEIILLSFLSERSKSIAESLEIKSTFVSIDIRSKVTISISIDEKFDVKLEFSNSSTFLSPKGTWLLVTEYEKGEKDAADEDDDEEDEEEEVILRPKKVVNSWILNGFSIKKWLDLTKTIFHFSEVNWLDFGEGSVIFDMNDFRDVFNIQSRLGLGNNCGPEAYVMEILKTFPTAKLSLESDLFEIGKPPYEVLIQNYDYLSIWCRHQSTITLDDLLTLNSVYIEVSELSITEKDVNGFIKHWMRGSNPRMEQMYISFNGERRVDKDLVLRKLNYIEFPSNQKRYFKENEEQTFIVVPVKGGFDISRFDGTKATILFEESFESLHIIVWHPHCIADKDTDRFRAHRAPFSN</sequence>
<feature type="domain" description="F-box" evidence="1">
    <location>
        <begin position="266"/>
        <end position="316"/>
    </location>
</feature>
<dbReference type="AlphaFoldDB" id="E3MG16"/>
<dbReference type="Proteomes" id="UP000008281">
    <property type="component" value="Unassembled WGS sequence"/>
</dbReference>
<name>E3MG16_CAERE</name>
<dbReference type="PROSITE" id="PS50181">
    <property type="entry name" value="FBOX"/>
    <property type="match status" value="4"/>
</dbReference>
<dbReference type="PANTHER" id="PTHR22899:SF0">
    <property type="entry name" value="F-BOX ASSOCIATED DOMAIN-CONTAINING PROTEIN-RELATED"/>
    <property type="match status" value="1"/>
</dbReference>
<dbReference type="InParanoid" id="E3MG16"/>
<dbReference type="OrthoDB" id="5890869at2759"/>
<protein>
    <recommendedName>
        <fullName evidence="1">F-box domain-containing protein</fullName>
    </recommendedName>
</protein>
<dbReference type="InterPro" id="IPR001810">
    <property type="entry name" value="F-box_dom"/>
</dbReference>
<feature type="domain" description="F-box" evidence="1">
    <location>
        <begin position="94"/>
        <end position="143"/>
    </location>
</feature>
<proteinExistence type="predicted"/>
<keyword evidence="3" id="KW-1185">Reference proteome</keyword>
<dbReference type="PANTHER" id="PTHR22899">
    <property type="entry name" value="CYCLIN-RELATED F-BOX FAMILY"/>
    <property type="match status" value="1"/>
</dbReference>
<evidence type="ECO:0000313" key="2">
    <source>
        <dbReference type="EMBL" id="EFP01232.1"/>
    </source>
</evidence>
<dbReference type="FunCoup" id="E3MG16">
    <property type="interactions" value="1104"/>
</dbReference>
<reference evidence="2" key="1">
    <citation type="submission" date="2007-07" db="EMBL/GenBank/DDBJ databases">
        <title>PCAP assembly of the Caenorhabditis remanei genome.</title>
        <authorList>
            <consortium name="The Caenorhabditis remanei Sequencing Consortium"/>
            <person name="Wilson R.K."/>
        </authorList>
    </citation>
    <scope>NUCLEOTIDE SEQUENCE [LARGE SCALE GENOMIC DNA]</scope>
    <source>
        <strain evidence="2">PB4641</strain>
    </source>
</reference>
<evidence type="ECO:0000259" key="1">
    <source>
        <dbReference type="PROSITE" id="PS50181"/>
    </source>
</evidence>
<accession>E3MG16</accession>
<dbReference type="Pfam" id="PF00646">
    <property type="entry name" value="F-box"/>
    <property type="match status" value="2"/>
</dbReference>
<feature type="domain" description="F-box" evidence="1">
    <location>
        <begin position="2"/>
        <end position="52"/>
    </location>
</feature>
<evidence type="ECO:0000313" key="3">
    <source>
        <dbReference type="Proteomes" id="UP000008281"/>
    </source>
</evidence>
<dbReference type="InterPro" id="IPR012885">
    <property type="entry name" value="F-box_Sdz-33"/>
</dbReference>